<dbReference type="PANTHER" id="PTHR43335">
    <property type="entry name" value="ABC TRANSPORTER, ATP-BINDING PROTEIN"/>
    <property type="match status" value="1"/>
</dbReference>
<evidence type="ECO:0000256" key="1">
    <source>
        <dbReference type="ARBA" id="ARBA00005417"/>
    </source>
</evidence>
<sequence>MAAIETTGLTKRYGEETALEALELTVEAGEVFGFLGPNGAGKTTTIDLLLDFIRPTEGTATVLGYDTHEETDAVRDRVGILPDGFDLWERSSGTRHLEFALDSKGGTESPDALLERVGLDLADAERPVGDYSKGMKQRLAMAMALVGDPELLVLDEPSSGLDPHGIRTFQEIIREEAADGTTVFFSSHILGQVAAVCDRVGILDGGELVTVDTIAGLRERSGVGSSLVVDVAGEPSVDHTELVDIDGVSEVTAEKNGRLRVTYADPAAKAHAIHRLVESGTPIVDFDIEEATLEDLFSAFTGVEAESVREEKAVDDSTVPQRTAADGGLAGESASAGSVSVDEEVGR</sequence>
<dbReference type="Proteomes" id="UP000198882">
    <property type="component" value="Unassembled WGS sequence"/>
</dbReference>
<dbReference type="GO" id="GO:0016887">
    <property type="term" value="F:ATP hydrolysis activity"/>
    <property type="evidence" value="ECO:0007669"/>
    <property type="project" value="InterPro"/>
</dbReference>
<evidence type="ECO:0000313" key="8">
    <source>
        <dbReference type="Proteomes" id="UP000198882"/>
    </source>
</evidence>
<dbReference type="GO" id="GO:0005524">
    <property type="term" value="F:ATP binding"/>
    <property type="evidence" value="ECO:0007669"/>
    <property type="project" value="UniProtKB-KW"/>
</dbReference>
<dbReference type="PANTHER" id="PTHR43335:SF4">
    <property type="entry name" value="ABC TRANSPORTER, ATP-BINDING PROTEIN"/>
    <property type="match status" value="1"/>
</dbReference>
<dbReference type="PROSITE" id="PS50893">
    <property type="entry name" value="ABC_TRANSPORTER_2"/>
    <property type="match status" value="1"/>
</dbReference>
<organism evidence="7 8">
    <name type="scientific">Natronorubrum texcoconense</name>
    <dbReference type="NCBI Taxonomy" id="1095776"/>
    <lineage>
        <taxon>Archaea</taxon>
        <taxon>Methanobacteriati</taxon>
        <taxon>Methanobacteriota</taxon>
        <taxon>Stenosarchaea group</taxon>
        <taxon>Halobacteria</taxon>
        <taxon>Halobacteriales</taxon>
        <taxon>Natrialbaceae</taxon>
        <taxon>Natronorubrum</taxon>
    </lineage>
</organism>
<dbReference type="RefSeq" id="WP_175529326.1">
    <property type="nucleotide sequence ID" value="NZ_FNFE01000004.1"/>
</dbReference>
<dbReference type="InterPro" id="IPR003439">
    <property type="entry name" value="ABC_transporter-like_ATP-bd"/>
</dbReference>
<dbReference type="CDD" id="cd03230">
    <property type="entry name" value="ABC_DR_subfamily_A"/>
    <property type="match status" value="1"/>
</dbReference>
<dbReference type="InterPro" id="IPR017871">
    <property type="entry name" value="ABC_transporter-like_CS"/>
</dbReference>
<evidence type="ECO:0000256" key="5">
    <source>
        <dbReference type="SAM" id="MobiDB-lite"/>
    </source>
</evidence>
<dbReference type="SMART" id="SM00382">
    <property type="entry name" value="AAA"/>
    <property type="match status" value="1"/>
</dbReference>
<dbReference type="InterPro" id="IPR025302">
    <property type="entry name" value="DrrA1/2-like_C"/>
</dbReference>
<dbReference type="OrthoDB" id="87732at2157"/>
<feature type="region of interest" description="Disordered" evidence="5">
    <location>
        <begin position="308"/>
        <end position="347"/>
    </location>
</feature>
<comment type="similarity">
    <text evidence="1">Belongs to the ABC transporter superfamily.</text>
</comment>
<reference evidence="8" key="1">
    <citation type="submission" date="2016-10" db="EMBL/GenBank/DDBJ databases">
        <authorList>
            <person name="Varghese N."/>
            <person name="Submissions S."/>
        </authorList>
    </citation>
    <scope>NUCLEOTIDE SEQUENCE [LARGE SCALE GENOMIC DNA]</scope>
    <source>
        <strain evidence="8">B4,CECT 8067,JCM 17497</strain>
    </source>
</reference>
<accession>A0A1G9BYA0</accession>
<keyword evidence="8" id="KW-1185">Reference proteome</keyword>
<feature type="domain" description="ABC transporter" evidence="6">
    <location>
        <begin position="4"/>
        <end position="230"/>
    </location>
</feature>
<dbReference type="Pfam" id="PF13732">
    <property type="entry name" value="DrrA1-3_C"/>
    <property type="match status" value="1"/>
</dbReference>
<protein>
    <submittedName>
        <fullName evidence="7">ABC-2 type transport system ATP-binding protein</fullName>
    </submittedName>
</protein>
<dbReference type="STRING" id="1095776.SAMN04515672_3133"/>
<dbReference type="Gene3D" id="3.40.50.300">
    <property type="entry name" value="P-loop containing nucleotide triphosphate hydrolases"/>
    <property type="match status" value="1"/>
</dbReference>
<dbReference type="EMBL" id="FNFE01000004">
    <property type="protein sequence ID" value="SDK44373.1"/>
    <property type="molecule type" value="Genomic_DNA"/>
</dbReference>
<dbReference type="InterPro" id="IPR003593">
    <property type="entry name" value="AAA+_ATPase"/>
</dbReference>
<dbReference type="SUPFAM" id="SSF52540">
    <property type="entry name" value="P-loop containing nucleoside triphosphate hydrolases"/>
    <property type="match status" value="1"/>
</dbReference>
<feature type="compositionally biased region" description="Low complexity" evidence="5">
    <location>
        <begin position="324"/>
        <end position="340"/>
    </location>
</feature>
<name>A0A1G9BYA0_9EURY</name>
<evidence type="ECO:0000259" key="6">
    <source>
        <dbReference type="PROSITE" id="PS50893"/>
    </source>
</evidence>
<keyword evidence="2" id="KW-0813">Transport</keyword>
<evidence type="ECO:0000256" key="2">
    <source>
        <dbReference type="ARBA" id="ARBA00022448"/>
    </source>
</evidence>
<dbReference type="InterPro" id="IPR027417">
    <property type="entry name" value="P-loop_NTPase"/>
</dbReference>
<keyword evidence="4 7" id="KW-0067">ATP-binding</keyword>
<dbReference type="AlphaFoldDB" id="A0A1G9BYA0"/>
<dbReference type="PROSITE" id="PS00211">
    <property type="entry name" value="ABC_TRANSPORTER_1"/>
    <property type="match status" value="1"/>
</dbReference>
<gene>
    <name evidence="7" type="ORF">SAMN04515672_3133</name>
</gene>
<evidence type="ECO:0000256" key="4">
    <source>
        <dbReference type="ARBA" id="ARBA00022840"/>
    </source>
</evidence>
<proteinExistence type="inferred from homology"/>
<evidence type="ECO:0000256" key="3">
    <source>
        <dbReference type="ARBA" id="ARBA00022741"/>
    </source>
</evidence>
<evidence type="ECO:0000313" key="7">
    <source>
        <dbReference type="EMBL" id="SDK44373.1"/>
    </source>
</evidence>
<keyword evidence="3" id="KW-0547">Nucleotide-binding</keyword>
<dbReference type="Pfam" id="PF00005">
    <property type="entry name" value="ABC_tran"/>
    <property type="match status" value="1"/>
</dbReference>